<protein>
    <submittedName>
        <fullName evidence="1">Uncharacterized protein</fullName>
    </submittedName>
</protein>
<dbReference type="EMBL" id="JANAKD010001368">
    <property type="protein sequence ID" value="KAJ3480181.1"/>
    <property type="molecule type" value="Genomic_DNA"/>
</dbReference>
<evidence type="ECO:0000313" key="2">
    <source>
        <dbReference type="Proteomes" id="UP001148737"/>
    </source>
</evidence>
<reference evidence="1" key="1">
    <citation type="submission" date="2022-07" db="EMBL/GenBank/DDBJ databases">
        <title>Genome Sequence of Lecanicillium saksenae.</title>
        <authorList>
            <person name="Buettner E."/>
        </authorList>
    </citation>
    <scope>NUCLEOTIDE SEQUENCE</scope>
    <source>
        <strain evidence="1">VT-O1</strain>
    </source>
</reference>
<comment type="caution">
    <text evidence="1">The sequence shown here is derived from an EMBL/GenBank/DDBJ whole genome shotgun (WGS) entry which is preliminary data.</text>
</comment>
<gene>
    <name evidence="1" type="ORF">NLG97_g8131</name>
</gene>
<accession>A0ACC1QJT1</accession>
<dbReference type="Proteomes" id="UP001148737">
    <property type="component" value="Unassembled WGS sequence"/>
</dbReference>
<keyword evidence="2" id="KW-1185">Reference proteome</keyword>
<sequence>MKLNVYAMLLTAAPLLRAFNLSEVVASNLTLAFFPDSEGDACKSRNISNAVILTTSSMPSSLTCFNVSDIFSHRNSSSGFQNSSMISNDHKDGRVDPTNGVAWRLENQQHYDDDASYSHIWFMQKSPVENVGAGKNGWWVFYIYSVPDCQKATENNQEEPWYLSSCQTDIDDGQCESTRGGISSFAIDMAMEFNSVRKHCESWTQFGAASTIRTGAGTLVFIVASATAMWLLA</sequence>
<proteinExistence type="predicted"/>
<name>A0ACC1QJT1_9HYPO</name>
<evidence type="ECO:0000313" key="1">
    <source>
        <dbReference type="EMBL" id="KAJ3480181.1"/>
    </source>
</evidence>
<organism evidence="1 2">
    <name type="scientific">Lecanicillium saksenae</name>
    <dbReference type="NCBI Taxonomy" id="468837"/>
    <lineage>
        <taxon>Eukaryota</taxon>
        <taxon>Fungi</taxon>
        <taxon>Dikarya</taxon>
        <taxon>Ascomycota</taxon>
        <taxon>Pezizomycotina</taxon>
        <taxon>Sordariomycetes</taxon>
        <taxon>Hypocreomycetidae</taxon>
        <taxon>Hypocreales</taxon>
        <taxon>Cordycipitaceae</taxon>
        <taxon>Lecanicillium</taxon>
    </lineage>
</organism>